<evidence type="ECO:0008006" key="3">
    <source>
        <dbReference type="Google" id="ProtNLM"/>
    </source>
</evidence>
<accession>A0AAW0JHM2</accession>
<keyword evidence="2" id="KW-1185">Reference proteome</keyword>
<protein>
    <recommendedName>
        <fullName evidence="3">Secreted protein</fullName>
    </recommendedName>
</protein>
<name>A0AAW0JHM2_QUESU</name>
<reference evidence="1 2" key="1">
    <citation type="journal article" date="2018" name="Sci. Data">
        <title>The draft genome sequence of cork oak.</title>
        <authorList>
            <person name="Ramos A.M."/>
            <person name="Usie A."/>
            <person name="Barbosa P."/>
            <person name="Barros P.M."/>
            <person name="Capote T."/>
            <person name="Chaves I."/>
            <person name="Simoes F."/>
            <person name="Abreu I."/>
            <person name="Carrasquinho I."/>
            <person name="Faro C."/>
            <person name="Guimaraes J.B."/>
            <person name="Mendonca D."/>
            <person name="Nobrega F."/>
            <person name="Rodrigues L."/>
            <person name="Saibo N.J.M."/>
            <person name="Varela M.C."/>
            <person name="Egas C."/>
            <person name="Matos J."/>
            <person name="Miguel C.M."/>
            <person name="Oliveira M.M."/>
            <person name="Ricardo C.P."/>
            <person name="Goncalves S."/>
        </authorList>
    </citation>
    <scope>NUCLEOTIDE SEQUENCE [LARGE SCALE GENOMIC DNA]</scope>
    <source>
        <strain evidence="2">cv. HL8</strain>
    </source>
</reference>
<dbReference type="EMBL" id="PKMF04000545">
    <property type="protein sequence ID" value="KAK7826472.1"/>
    <property type="molecule type" value="Genomic_DNA"/>
</dbReference>
<sequence>MSLSVLALPSLFLRTNSFLSITFAANIYLVLSPTPTPTPPPLSPLSSTRYMLLMLPLPRRWTKRRYTLPMSPLPMPSVAFLDIPCWIGYQHGSWEGA</sequence>
<gene>
    <name evidence="1" type="ORF">CFP56_032139</name>
</gene>
<comment type="caution">
    <text evidence="1">The sequence shown here is derived from an EMBL/GenBank/DDBJ whole genome shotgun (WGS) entry which is preliminary data.</text>
</comment>
<dbReference type="AlphaFoldDB" id="A0AAW0JHM2"/>
<evidence type="ECO:0000313" key="2">
    <source>
        <dbReference type="Proteomes" id="UP000237347"/>
    </source>
</evidence>
<proteinExistence type="predicted"/>
<evidence type="ECO:0000313" key="1">
    <source>
        <dbReference type="EMBL" id="KAK7826472.1"/>
    </source>
</evidence>
<dbReference type="Proteomes" id="UP000237347">
    <property type="component" value="Unassembled WGS sequence"/>
</dbReference>
<organism evidence="1 2">
    <name type="scientific">Quercus suber</name>
    <name type="common">Cork oak</name>
    <dbReference type="NCBI Taxonomy" id="58331"/>
    <lineage>
        <taxon>Eukaryota</taxon>
        <taxon>Viridiplantae</taxon>
        <taxon>Streptophyta</taxon>
        <taxon>Embryophyta</taxon>
        <taxon>Tracheophyta</taxon>
        <taxon>Spermatophyta</taxon>
        <taxon>Magnoliopsida</taxon>
        <taxon>eudicotyledons</taxon>
        <taxon>Gunneridae</taxon>
        <taxon>Pentapetalae</taxon>
        <taxon>rosids</taxon>
        <taxon>fabids</taxon>
        <taxon>Fagales</taxon>
        <taxon>Fagaceae</taxon>
        <taxon>Quercus</taxon>
    </lineage>
</organism>